<keyword evidence="4" id="KW-0333">Golgi apparatus</keyword>
<evidence type="ECO:0000256" key="5">
    <source>
        <dbReference type="ARBA" id="ARBA00038020"/>
    </source>
</evidence>
<feature type="compositionally biased region" description="Basic and acidic residues" evidence="6">
    <location>
        <begin position="1"/>
        <end position="13"/>
    </location>
</feature>
<dbReference type="InterPro" id="IPR011074">
    <property type="entry name" value="CRAL/TRIO_N_dom"/>
</dbReference>
<dbReference type="Proteomes" id="UP001417504">
    <property type="component" value="Unassembled WGS sequence"/>
</dbReference>
<feature type="region of interest" description="Disordered" evidence="6">
    <location>
        <begin position="1"/>
        <end position="41"/>
    </location>
</feature>
<dbReference type="PANTHER" id="PTHR45657">
    <property type="entry name" value="CRAL-TRIO DOMAIN-CONTAINING PROTEIN YKL091C-RELATED"/>
    <property type="match status" value="1"/>
</dbReference>
<evidence type="ECO:0000313" key="8">
    <source>
        <dbReference type="EMBL" id="KAK9138205.1"/>
    </source>
</evidence>
<dbReference type="InterPro" id="IPR036273">
    <property type="entry name" value="CRAL/TRIO_N_dom_sf"/>
</dbReference>
<dbReference type="Pfam" id="PF00650">
    <property type="entry name" value="CRAL_TRIO"/>
    <property type="match status" value="1"/>
</dbReference>
<proteinExistence type="inferred from homology"/>
<dbReference type="Pfam" id="PF03765">
    <property type="entry name" value="CRAL_TRIO_N"/>
    <property type="match status" value="1"/>
</dbReference>
<dbReference type="InterPro" id="IPR051026">
    <property type="entry name" value="PI/PC_transfer"/>
</dbReference>
<evidence type="ECO:0000256" key="6">
    <source>
        <dbReference type="SAM" id="MobiDB-lite"/>
    </source>
</evidence>
<feature type="compositionally biased region" description="Basic residues" evidence="6">
    <location>
        <begin position="23"/>
        <end position="32"/>
    </location>
</feature>
<keyword evidence="9" id="KW-1185">Reference proteome</keyword>
<dbReference type="FunFam" id="3.40.525.10:FF:000011">
    <property type="entry name" value="SEC14 cytosolic factor"/>
    <property type="match status" value="1"/>
</dbReference>
<sequence>MGQEDERKGKGLDVEVSEDERRSRRSMKKRAMHASSRLTHSLRRRGNRRVVNCRFSGVSIEEERDAVEEDAVGSFRQVLVAKDLLPPRHDEYHTLLRFLKARKFDIEQAVHMWCEMLKWRKAYGVDTVLQDFSFNELGEVQNYYPHGYHGVDREGRPIYIEKLGKVEPEKLLRVTTVERYLKYHVQEFERAFTVRFPACSIAAKRHIESTTTILDVHGVHWMGFGKVARDLVMHIQKIDSENYPETLHQMFIVNAGSGFKLLWNTVKGFLDPKTTSKIHVLGTKYLNKLLESIDSSQLPEFLGGSCVCPNGGCLRSDKGPWKDPEIMKLVLPRERSCFEESFDASEKDGKIRLCLSKVVRTETFSGVSGSDVDDMHSLSKLGNSQMTPLFEDLSQERVTNRVTLNNMAESTSGATGVESTNSTGTHSSDASLEEFNVRRLLLKFIFLIARLISHLIHRIFTFVNLKFHGLGRSVTVNNVEQEVENQPSQNRVDANSSDQITARQEEFINPCLQRLQSLEALVTELSNKPARIPPEKDTILLESLNRIKSIEYDLQKTRKALHRTASKQVELAESLENLKETSSSRRSCWSRHCKTLPP</sequence>
<evidence type="ECO:0000256" key="3">
    <source>
        <dbReference type="ARBA" id="ARBA00022927"/>
    </source>
</evidence>
<dbReference type="SMART" id="SM00516">
    <property type="entry name" value="SEC14"/>
    <property type="match status" value="1"/>
</dbReference>
<gene>
    <name evidence="8" type="ORF">Sjap_008799</name>
</gene>
<dbReference type="Gene3D" id="1.10.8.20">
    <property type="entry name" value="N-terminal domain of phosphatidylinositol transfer protein sec14p"/>
    <property type="match status" value="1"/>
</dbReference>
<dbReference type="Gene3D" id="3.40.525.10">
    <property type="entry name" value="CRAL-TRIO lipid binding domain"/>
    <property type="match status" value="1"/>
</dbReference>
<evidence type="ECO:0000256" key="2">
    <source>
        <dbReference type="ARBA" id="ARBA00004395"/>
    </source>
</evidence>
<keyword evidence="3" id="KW-0653">Protein transport</keyword>
<keyword evidence="3" id="KW-0813">Transport</keyword>
<dbReference type="SUPFAM" id="SSF52087">
    <property type="entry name" value="CRAL/TRIO domain"/>
    <property type="match status" value="1"/>
</dbReference>
<feature type="domain" description="CRAL-TRIO" evidence="7">
    <location>
        <begin position="136"/>
        <end position="310"/>
    </location>
</feature>
<evidence type="ECO:0000259" key="7">
    <source>
        <dbReference type="PROSITE" id="PS50191"/>
    </source>
</evidence>
<dbReference type="EMBL" id="JBBNAE010000003">
    <property type="protein sequence ID" value="KAK9138205.1"/>
    <property type="molecule type" value="Genomic_DNA"/>
</dbReference>
<evidence type="ECO:0000256" key="1">
    <source>
        <dbReference type="ARBA" id="ARBA00004202"/>
    </source>
</evidence>
<dbReference type="SMART" id="SM01100">
    <property type="entry name" value="CRAL_TRIO_N"/>
    <property type="match status" value="1"/>
</dbReference>
<comment type="similarity">
    <text evidence="5">Belongs to the SFH family.</text>
</comment>
<dbReference type="InterPro" id="IPR036865">
    <property type="entry name" value="CRAL-TRIO_dom_sf"/>
</dbReference>
<comment type="caution">
    <text evidence="8">The sequence shown here is derived from an EMBL/GenBank/DDBJ whole genome shotgun (WGS) entry which is preliminary data.</text>
</comment>
<organism evidence="8 9">
    <name type="scientific">Stephania japonica</name>
    <dbReference type="NCBI Taxonomy" id="461633"/>
    <lineage>
        <taxon>Eukaryota</taxon>
        <taxon>Viridiplantae</taxon>
        <taxon>Streptophyta</taxon>
        <taxon>Embryophyta</taxon>
        <taxon>Tracheophyta</taxon>
        <taxon>Spermatophyta</taxon>
        <taxon>Magnoliopsida</taxon>
        <taxon>Ranunculales</taxon>
        <taxon>Menispermaceae</taxon>
        <taxon>Menispermoideae</taxon>
        <taxon>Cissampelideae</taxon>
        <taxon>Stephania</taxon>
    </lineage>
</organism>
<reference evidence="8 9" key="1">
    <citation type="submission" date="2024-01" db="EMBL/GenBank/DDBJ databases">
        <title>Genome assemblies of Stephania.</title>
        <authorList>
            <person name="Yang L."/>
        </authorList>
    </citation>
    <scope>NUCLEOTIDE SEQUENCE [LARGE SCALE GENOMIC DNA]</scope>
    <source>
        <strain evidence="8">QJT</strain>
        <tissue evidence="8">Leaf</tissue>
    </source>
</reference>
<comment type="subcellular location">
    <subcellularLocation>
        <location evidence="1">Cell membrane</location>
        <topology evidence="1">Peripheral membrane protein</topology>
    </subcellularLocation>
    <subcellularLocation>
        <location evidence="2">Golgi apparatus membrane</location>
        <topology evidence="2">Peripheral membrane protein</topology>
    </subcellularLocation>
</comment>
<evidence type="ECO:0000313" key="9">
    <source>
        <dbReference type="Proteomes" id="UP001417504"/>
    </source>
</evidence>
<dbReference type="CDD" id="cd00170">
    <property type="entry name" value="SEC14"/>
    <property type="match status" value="1"/>
</dbReference>
<protein>
    <recommendedName>
        <fullName evidence="7">CRAL-TRIO domain-containing protein</fullName>
    </recommendedName>
</protein>
<dbReference type="SUPFAM" id="SSF46938">
    <property type="entry name" value="CRAL/TRIO N-terminal domain"/>
    <property type="match status" value="1"/>
</dbReference>
<dbReference type="InterPro" id="IPR001251">
    <property type="entry name" value="CRAL-TRIO_dom"/>
</dbReference>
<dbReference type="GO" id="GO:0005886">
    <property type="term" value="C:plasma membrane"/>
    <property type="evidence" value="ECO:0007669"/>
    <property type="project" value="UniProtKB-SubCell"/>
</dbReference>
<dbReference type="AlphaFoldDB" id="A0AAP0PEZ8"/>
<evidence type="ECO:0000256" key="4">
    <source>
        <dbReference type="ARBA" id="ARBA00023034"/>
    </source>
</evidence>
<dbReference type="PANTHER" id="PTHR45657:SF43">
    <property type="entry name" value="PHOSPHATIDYLINOSITOL_PHOSPHATIDYLCHOLINE TRANSFER PROTEIN SFH9"/>
    <property type="match status" value="1"/>
</dbReference>
<name>A0AAP0PEZ8_9MAGN</name>
<feature type="region of interest" description="Disordered" evidence="6">
    <location>
        <begin position="407"/>
        <end position="429"/>
    </location>
</feature>
<dbReference type="GO" id="GO:0015031">
    <property type="term" value="P:protein transport"/>
    <property type="evidence" value="ECO:0007669"/>
    <property type="project" value="UniProtKB-KW"/>
</dbReference>
<dbReference type="PROSITE" id="PS50191">
    <property type="entry name" value="CRAL_TRIO"/>
    <property type="match status" value="1"/>
</dbReference>
<dbReference type="GO" id="GO:0000139">
    <property type="term" value="C:Golgi membrane"/>
    <property type="evidence" value="ECO:0007669"/>
    <property type="project" value="UniProtKB-SubCell"/>
</dbReference>
<accession>A0AAP0PEZ8</accession>